<feature type="transmembrane region" description="Helical" evidence="6">
    <location>
        <begin position="21"/>
        <end position="44"/>
    </location>
</feature>
<comment type="subcellular location">
    <subcellularLocation>
        <location evidence="1">Membrane</location>
        <topology evidence="1">Multi-pass membrane protein</topology>
    </subcellularLocation>
</comment>
<evidence type="ECO:0000256" key="2">
    <source>
        <dbReference type="ARBA" id="ARBA00022692"/>
    </source>
</evidence>
<dbReference type="EMBL" id="JARBJD010000153">
    <property type="protein sequence ID" value="KAK2949612.1"/>
    <property type="molecule type" value="Genomic_DNA"/>
</dbReference>
<feature type="transmembrane region" description="Helical" evidence="6">
    <location>
        <begin position="166"/>
        <end position="187"/>
    </location>
</feature>
<feature type="compositionally biased region" description="Polar residues" evidence="5">
    <location>
        <begin position="556"/>
        <end position="571"/>
    </location>
</feature>
<protein>
    <submittedName>
        <fullName evidence="8">Transmembrane amino acid transporter</fullName>
    </submittedName>
</protein>
<feature type="region of interest" description="Disordered" evidence="5">
    <location>
        <begin position="556"/>
        <end position="623"/>
    </location>
</feature>
<comment type="caution">
    <text evidence="8">The sequence shown here is derived from an EMBL/GenBank/DDBJ whole genome shotgun (WGS) entry which is preliminary data.</text>
</comment>
<evidence type="ECO:0000256" key="4">
    <source>
        <dbReference type="ARBA" id="ARBA00023136"/>
    </source>
</evidence>
<name>A0ABQ9XAQ8_9EUKA</name>
<dbReference type="Proteomes" id="UP001281761">
    <property type="component" value="Unassembled WGS sequence"/>
</dbReference>
<reference evidence="8 9" key="1">
    <citation type="journal article" date="2022" name="bioRxiv">
        <title>Genomics of Preaxostyla Flagellates Illuminates Evolutionary Transitions and the Path Towards Mitochondrial Loss.</title>
        <authorList>
            <person name="Novak L.V.F."/>
            <person name="Treitli S.C."/>
            <person name="Pyrih J."/>
            <person name="Halakuc P."/>
            <person name="Pipaliya S.V."/>
            <person name="Vacek V."/>
            <person name="Brzon O."/>
            <person name="Soukal P."/>
            <person name="Eme L."/>
            <person name="Dacks J.B."/>
            <person name="Karnkowska A."/>
            <person name="Elias M."/>
            <person name="Hampl V."/>
        </authorList>
    </citation>
    <scope>NUCLEOTIDE SEQUENCE [LARGE SCALE GENOMIC DNA]</scope>
    <source>
        <strain evidence="8">NAU3</strain>
        <tissue evidence="8">Gut</tissue>
    </source>
</reference>
<evidence type="ECO:0000256" key="3">
    <source>
        <dbReference type="ARBA" id="ARBA00022989"/>
    </source>
</evidence>
<feature type="transmembrane region" description="Helical" evidence="6">
    <location>
        <begin position="668"/>
        <end position="691"/>
    </location>
</feature>
<organism evidence="8 9">
    <name type="scientific">Blattamonas nauphoetae</name>
    <dbReference type="NCBI Taxonomy" id="2049346"/>
    <lineage>
        <taxon>Eukaryota</taxon>
        <taxon>Metamonada</taxon>
        <taxon>Preaxostyla</taxon>
        <taxon>Oxymonadida</taxon>
        <taxon>Blattamonas</taxon>
    </lineage>
</organism>
<evidence type="ECO:0000313" key="9">
    <source>
        <dbReference type="Proteomes" id="UP001281761"/>
    </source>
</evidence>
<dbReference type="InterPro" id="IPR013057">
    <property type="entry name" value="AA_transpt_TM"/>
</dbReference>
<feature type="transmembrane region" description="Helical" evidence="6">
    <location>
        <begin position="295"/>
        <end position="323"/>
    </location>
</feature>
<evidence type="ECO:0000256" key="1">
    <source>
        <dbReference type="ARBA" id="ARBA00004141"/>
    </source>
</evidence>
<dbReference type="PANTHER" id="PTHR22950">
    <property type="entry name" value="AMINO ACID TRANSPORTER"/>
    <property type="match status" value="1"/>
</dbReference>
<dbReference type="Pfam" id="PF01490">
    <property type="entry name" value="Aa_trans"/>
    <property type="match status" value="2"/>
</dbReference>
<accession>A0ABQ9XAQ8</accession>
<gene>
    <name evidence="8" type="ORF">BLNAU_15472</name>
</gene>
<feature type="transmembrane region" description="Helical" evidence="6">
    <location>
        <begin position="141"/>
        <end position="160"/>
    </location>
</feature>
<keyword evidence="2 6" id="KW-0812">Transmembrane</keyword>
<proteinExistence type="predicted"/>
<sequence length="783" mass="88056">MIFPDSHKAEHFTRQRAKKAAILNAIIVLVNSTLGDGVFGMPLAYAKSGLLGAIFVHLLVVIMSSVSFYQLVYIADVVDEYSFGELAEVILGPVGMIITELCEFLYCFGSLWAYIILLYHFLHSILLGFGVPQSSVFMQHWFLMIVVSFFLLQPLSWLPTISSMGFTSYIGLGCMLFVVVVIIIRYFRPFIKNPDDEPVQLVNWHFYMFQTFSTLCFALSYQPSVPITQGELKRGSSRHMFLILVLVICGVWMFYGVIGIFGYLSFTGKFHDFDHSGNILTMYDNKDRLAMVARIVSFVTVTFCFPANALPARYTIMNIIKLINKMRKKRRRKLKMLKDKIISQQHPTRSPSDSTYTVNATLDSSYFHDLTYDPNMTMDTFQESNDDTINTSHRFQNRLAGHLRSVAKIPSVLPGRGNHTFNPAHSREHHSAIQLEELFVRPGEERVFDKPNVDELTQRQVEKLPLLRNEEDAAMMPTVREESTSQGFVGSAGDENWGPNQSEDRQEMDALNSNSPVSSNLNTHHTNFMDSNTSTAMHNEPNLQFLVNLVQRGNRTGTQTIGQDDSSQTNYPRLDMFGAPSEHNTIDSHLQPLPSLSQVYPSPPPDLSPATVAEPPTDNTAEPMFFDEEEPVQKCKVFRSKGCQGVMLGSALVFVATLLSIFMNKVNFVFDIIGSTGGVGVGFVLPCIMFLKLSRNPVKYTKSHLRNYNHQTGEYDSSATATPRTPAEEAAFQKKMRPRVGVSFCCVMAWIVLMLGLVLGAVSLGMAIIYDTNLRHIMHDDVV</sequence>
<keyword evidence="3 6" id="KW-1133">Transmembrane helix</keyword>
<keyword evidence="4 6" id="KW-0472">Membrane</keyword>
<feature type="domain" description="Amino acid transporter transmembrane" evidence="7">
    <location>
        <begin position="19"/>
        <end position="336"/>
    </location>
</feature>
<feature type="compositionally biased region" description="Low complexity" evidence="5">
    <location>
        <begin position="511"/>
        <end position="520"/>
    </location>
</feature>
<feature type="transmembrane region" description="Helical" evidence="6">
    <location>
        <begin position="742"/>
        <end position="770"/>
    </location>
</feature>
<evidence type="ECO:0000256" key="5">
    <source>
        <dbReference type="SAM" id="MobiDB-lite"/>
    </source>
</evidence>
<evidence type="ECO:0000259" key="7">
    <source>
        <dbReference type="Pfam" id="PF01490"/>
    </source>
</evidence>
<feature type="transmembrane region" description="Helical" evidence="6">
    <location>
        <begin position="241"/>
        <end position="264"/>
    </location>
</feature>
<feature type="transmembrane region" description="Helical" evidence="6">
    <location>
        <begin position="112"/>
        <end position="129"/>
    </location>
</feature>
<evidence type="ECO:0000313" key="8">
    <source>
        <dbReference type="EMBL" id="KAK2949612.1"/>
    </source>
</evidence>
<evidence type="ECO:0000256" key="6">
    <source>
        <dbReference type="SAM" id="Phobius"/>
    </source>
</evidence>
<feature type="domain" description="Amino acid transporter transmembrane" evidence="7">
    <location>
        <begin position="622"/>
        <end position="701"/>
    </location>
</feature>
<feature type="transmembrane region" description="Helical" evidence="6">
    <location>
        <begin position="643"/>
        <end position="662"/>
    </location>
</feature>
<keyword evidence="9" id="KW-1185">Reference proteome</keyword>
<feature type="transmembrane region" description="Helical" evidence="6">
    <location>
        <begin position="50"/>
        <end position="74"/>
    </location>
</feature>
<feature type="region of interest" description="Disordered" evidence="5">
    <location>
        <begin position="484"/>
        <end position="520"/>
    </location>
</feature>